<sequence>MAHGSCGYQRTERTVHTSRKRFFWSGMHHDVIDYCRRCNRCQVAKALAQTTFRASTHVTANHPLEEIAIDFTQMEMPSDGRYTVMLSCLGLELFSRKQSQSGRRQTDSSVFLADANLDSKSFWGRVILACYT</sequence>
<dbReference type="InterPro" id="IPR052160">
    <property type="entry name" value="Gypsy_RT_Integrase-like"/>
</dbReference>
<organism evidence="2 3">
    <name type="scientific">Plakobranchus ocellatus</name>
    <dbReference type="NCBI Taxonomy" id="259542"/>
    <lineage>
        <taxon>Eukaryota</taxon>
        <taxon>Metazoa</taxon>
        <taxon>Spiralia</taxon>
        <taxon>Lophotrochozoa</taxon>
        <taxon>Mollusca</taxon>
        <taxon>Gastropoda</taxon>
        <taxon>Heterobranchia</taxon>
        <taxon>Euthyneura</taxon>
        <taxon>Panpulmonata</taxon>
        <taxon>Sacoglossa</taxon>
        <taxon>Placobranchoidea</taxon>
        <taxon>Plakobranchidae</taxon>
        <taxon>Plakobranchus</taxon>
    </lineage>
</organism>
<evidence type="ECO:0000259" key="1">
    <source>
        <dbReference type="Pfam" id="PF17921"/>
    </source>
</evidence>
<evidence type="ECO:0000313" key="3">
    <source>
        <dbReference type="Proteomes" id="UP000735302"/>
    </source>
</evidence>
<dbReference type="Proteomes" id="UP000735302">
    <property type="component" value="Unassembled WGS sequence"/>
</dbReference>
<protein>
    <submittedName>
        <fullName evidence="2">Pol polyprotein</fullName>
    </submittedName>
</protein>
<evidence type="ECO:0000313" key="2">
    <source>
        <dbReference type="EMBL" id="GFO26576.1"/>
    </source>
</evidence>
<dbReference type="Gene3D" id="1.10.340.70">
    <property type="match status" value="1"/>
</dbReference>
<name>A0AAV4BTQ9_9GAST</name>
<comment type="caution">
    <text evidence="2">The sequence shown here is derived from an EMBL/GenBank/DDBJ whole genome shotgun (WGS) entry which is preliminary data.</text>
</comment>
<dbReference type="Pfam" id="PF17921">
    <property type="entry name" value="Integrase_H2C2"/>
    <property type="match status" value="1"/>
</dbReference>
<dbReference type="InterPro" id="IPR041588">
    <property type="entry name" value="Integrase_H2C2"/>
</dbReference>
<dbReference type="PANTHER" id="PTHR47266">
    <property type="entry name" value="ENDONUCLEASE-RELATED"/>
    <property type="match status" value="1"/>
</dbReference>
<feature type="domain" description="Integrase zinc-binding" evidence="1">
    <location>
        <begin position="2"/>
        <end position="46"/>
    </location>
</feature>
<accession>A0AAV4BTQ9</accession>
<gene>
    <name evidence="2" type="ORF">PoB_005308100</name>
</gene>
<proteinExistence type="predicted"/>
<dbReference type="AlphaFoldDB" id="A0AAV4BTQ9"/>
<reference evidence="2 3" key="1">
    <citation type="journal article" date="2021" name="Elife">
        <title>Chloroplast acquisition without the gene transfer in kleptoplastic sea slugs, Plakobranchus ocellatus.</title>
        <authorList>
            <person name="Maeda T."/>
            <person name="Takahashi S."/>
            <person name="Yoshida T."/>
            <person name="Shimamura S."/>
            <person name="Takaki Y."/>
            <person name="Nagai Y."/>
            <person name="Toyoda A."/>
            <person name="Suzuki Y."/>
            <person name="Arimoto A."/>
            <person name="Ishii H."/>
            <person name="Satoh N."/>
            <person name="Nishiyama T."/>
            <person name="Hasebe M."/>
            <person name="Maruyama T."/>
            <person name="Minagawa J."/>
            <person name="Obokata J."/>
            <person name="Shigenobu S."/>
        </authorList>
    </citation>
    <scope>NUCLEOTIDE SEQUENCE [LARGE SCALE GENOMIC DNA]</scope>
</reference>
<dbReference type="EMBL" id="BLXT01005846">
    <property type="protein sequence ID" value="GFO26576.1"/>
    <property type="molecule type" value="Genomic_DNA"/>
</dbReference>
<keyword evidence="3" id="KW-1185">Reference proteome</keyword>